<keyword evidence="10 16" id="KW-0547">Nucleotide-binding</keyword>
<feature type="domain" description="Pyridoxamine kinase/Phosphomethylpyrimidine kinase" evidence="17">
    <location>
        <begin position="11"/>
        <end position="260"/>
    </location>
</feature>
<reference evidence="18 19" key="1">
    <citation type="submission" date="2018-02" db="EMBL/GenBank/DDBJ databases">
        <title>Genomic Encyclopedia of Archaeal and Bacterial Type Strains, Phase II (KMG-II): from individual species to whole genera.</title>
        <authorList>
            <person name="Goeker M."/>
        </authorList>
    </citation>
    <scope>NUCLEOTIDE SEQUENCE [LARGE SCALE GENOMIC DNA]</scope>
    <source>
        <strain evidence="18 19">DSM 15099</strain>
    </source>
</reference>
<dbReference type="PANTHER" id="PTHR20858">
    <property type="entry name" value="PHOSPHOMETHYLPYRIMIDINE KINASE"/>
    <property type="match status" value="1"/>
</dbReference>
<evidence type="ECO:0000256" key="1">
    <source>
        <dbReference type="ARBA" id="ARBA00000151"/>
    </source>
</evidence>
<dbReference type="Gene3D" id="3.40.1190.20">
    <property type="match status" value="2"/>
</dbReference>
<evidence type="ECO:0000256" key="12">
    <source>
        <dbReference type="ARBA" id="ARBA00022840"/>
    </source>
</evidence>
<dbReference type="NCBIfam" id="TIGR00097">
    <property type="entry name" value="HMP-P_kinase"/>
    <property type="match status" value="1"/>
</dbReference>
<evidence type="ECO:0000256" key="10">
    <source>
        <dbReference type="ARBA" id="ARBA00022741"/>
    </source>
</evidence>
<name>A0A2S6FUP3_9CLOT</name>
<dbReference type="Proteomes" id="UP000239863">
    <property type="component" value="Unassembled WGS sequence"/>
</dbReference>
<feature type="binding site" evidence="16">
    <location>
        <position position="467"/>
    </location>
    <ligand>
        <name>ATP</name>
        <dbReference type="ChEBI" id="CHEBI:30616"/>
    </ligand>
</feature>
<dbReference type="GO" id="GO:0005829">
    <property type="term" value="C:cytosol"/>
    <property type="evidence" value="ECO:0007669"/>
    <property type="project" value="TreeGrafter"/>
</dbReference>
<evidence type="ECO:0000256" key="15">
    <source>
        <dbReference type="ARBA" id="ARBA00037917"/>
    </source>
</evidence>
<feature type="binding site" evidence="16">
    <location>
        <position position="494"/>
    </location>
    <ligand>
        <name>substrate</name>
    </ligand>
</feature>
<dbReference type="CDD" id="cd01170">
    <property type="entry name" value="THZ_kinase"/>
    <property type="match status" value="1"/>
</dbReference>
<comment type="similarity">
    <text evidence="7">Belongs to the ThiD family.</text>
</comment>
<dbReference type="GO" id="GO:0004417">
    <property type="term" value="F:hydroxyethylthiazole kinase activity"/>
    <property type="evidence" value="ECO:0007669"/>
    <property type="project" value="UniProtKB-UniRule"/>
</dbReference>
<comment type="catalytic activity">
    <reaction evidence="3 16">
        <text>5-(2-hydroxyethyl)-4-methylthiazole + ATP = 4-methyl-5-(2-phosphooxyethyl)-thiazole + ADP + H(+)</text>
        <dbReference type="Rhea" id="RHEA:24212"/>
        <dbReference type="ChEBI" id="CHEBI:15378"/>
        <dbReference type="ChEBI" id="CHEBI:17957"/>
        <dbReference type="ChEBI" id="CHEBI:30616"/>
        <dbReference type="ChEBI" id="CHEBI:58296"/>
        <dbReference type="ChEBI" id="CHEBI:456216"/>
        <dbReference type="EC" id="2.7.1.50"/>
    </reaction>
</comment>
<comment type="pathway">
    <text evidence="5">Cofactor biosynthesis; thiamine diphosphate biosynthesis; 4-amino-2-methyl-5-diphosphomethylpyrimidine from 5-amino-1-(5-phospho-D-ribosyl)imidazole: step 3/3.</text>
</comment>
<sequence length="569" mass="61240">MKNVLTIAGSDCSGGAGIQADLKTFSANGVYGMSVITAVTVQNTTGVFDVQDIDANIIKSQIDAIFTDIKVDSVKIGMVSKVDTINAISEKLKEYNPINVVLDPVMISKSGYSLLKPESKKTLITKLIPLADIITPNIPEAEEILREVNAEITSIKTVEDMEKAAKEIYKFGCKNVLLKGGHMVGDAIDILYDGEEFFHFHSERIPTKNTHGTGCTLSSAIASNLALGFNMHDSVTKAKDYITKAIIHSLDIGHGVGPTNHFYELYKKAGLITEHPYDDIEESVCAPYDNSLTKSPKDIGKLLSKLRGKSPLVHHITNYVTVNDCANITLAIGASPVMADDINEVEDMVSIASSLVLNIGTLNNRTVESIILAGKKANELNIPVVLDPVGAGATPYRTKIAKKIMEEIKLSVIRGNLSEIKTLYGIKTQTKGVDSVESISSNENDFIKTKKLAMDFANKLDTIIAITGEIDIITDGKHIYSIKNGHEIMSKVTGTGCMCTSLIGSYLGSGKDNLAAALAGVVSMGIAGEMAFERLDKCGGSGSLKVNILDVIYNLSEEVIAKRGKIYED</sequence>
<dbReference type="GO" id="GO:0000287">
    <property type="term" value="F:magnesium ion binding"/>
    <property type="evidence" value="ECO:0007669"/>
    <property type="project" value="UniProtKB-UniRule"/>
</dbReference>
<evidence type="ECO:0000256" key="7">
    <source>
        <dbReference type="ARBA" id="ARBA00009879"/>
    </source>
</evidence>
<protein>
    <recommendedName>
        <fullName evidence="16">Hydroxyethylthiazole kinase</fullName>
        <ecNumber evidence="16">2.7.1.50</ecNumber>
    </recommendedName>
    <alternativeName>
        <fullName evidence="16">4-methyl-5-beta-hydroxyethylthiazole kinase</fullName>
        <shortName evidence="16">TH kinase</shortName>
        <shortName evidence="16">Thz kinase</shortName>
    </alternativeName>
</protein>
<evidence type="ECO:0000256" key="5">
    <source>
        <dbReference type="ARBA" id="ARBA00004769"/>
    </source>
</evidence>
<evidence type="ECO:0000256" key="3">
    <source>
        <dbReference type="ARBA" id="ARBA00001771"/>
    </source>
</evidence>
<evidence type="ECO:0000259" key="17">
    <source>
        <dbReference type="Pfam" id="PF08543"/>
    </source>
</evidence>
<dbReference type="InterPro" id="IPR013749">
    <property type="entry name" value="PM/HMP-P_kinase-1"/>
</dbReference>
<dbReference type="Pfam" id="PF08543">
    <property type="entry name" value="Phos_pyr_kin"/>
    <property type="match status" value="1"/>
</dbReference>
<comment type="similarity">
    <text evidence="16">Belongs to the Thz kinase family.</text>
</comment>
<dbReference type="EMBL" id="PTIS01000022">
    <property type="protein sequence ID" value="PPK44672.1"/>
    <property type="molecule type" value="Genomic_DNA"/>
</dbReference>
<evidence type="ECO:0000313" key="18">
    <source>
        <dbReference type="EMBL" id="PPK44672.1"/>
    </source>
</evidence>
<feature type="binding site" evidence="16">
    <location>
        <position position="338"/>
    </location>
    <ligand>
        <name>substrate</name>
    </ligand>
</feature>
<keyword evidence="9 16" id="KW-0479">Metal-binding</keyword>
<dbReference type="Pfam" id="PF02110">
    <property type="entry name" value="HK"/>
    <property type="match status" value="1"/>
</dbReference>
<comment type="catalytic activity">
    <reaction evidence="1">
        <text>4-amino-5-hydroxymethyl-2-methylpyrimidine + ATP = 4-amino-2-methyl-5-(phosphooxymethyl)pyrimidine + ADP + H(+)</text>
        <dbReference type="Rhea" id="RHEA:23096"/>
        <dbReference type="ChEBI" id="CHEBI:15378"/>
        <dbReference type="ChEBI" id="CHEBI:16892"/>
        <dbReference type="ChEBI" id="CHEBI:30616"/>
        <dbReference type="ChEBI" id="CHEBI:58354"/>
        <dbReference type="ChEBI" id="CHEBI:456216"/>
        <dbReference type="EC" id="2.7.1.49"/>
    </reaction>
</comment>
<keyword evidence="14 16" id="KW-0784">Thiamine biosynthesis</keyword>
<evidence type="ECO:0000313" key="19">
    <source>
        <dbReference type="Proteomes" id="UP000239863"/>
    </source>
</evidence>
<comment type="catalytic activity">
    <reaction evidence="2">
        <text>4-amino-2-methyl-5-(phosphooxymethyl)pyrimidine + ATP = 4-amino-2-methyl-5-(diphosphooxymethyl)pyrimidine + ADP</text>
        <dbReference type="Rhea" id="RHEA:19893"/>
        <dbReference type="ChEBI" id="CHEBI:30616"/>
        <dbReference type="ChEBI" id="CHEBI:57841"/>
        <dbReference type="ChEBI" id="CHEBI:58354"/>
        <dbReference type="ChEBI" id="CHEBI:456216"/>
        <dbReference type="EC" id="2.7.4.7"/>
    </reaction>
</comment>
<dbReference type="PANTHER" id="PTHR20858:SF17">
    <property type="entry name" value="HYDROXYMETHYLPYRIMIDINE_PHOSPHOMETHYLPYRIMIDINE KINASE THI20-RELATED"/>
    <property type="match status" value="1"/>
</dbReference>
<evidence type="ECO:0000256" key="4">
    <source>
        <dbReference type="ARBA" id="ARBA00001946"/>
    </source>
</evidence>
<dbReference type="InterPro" id="IPR004399">
    <property type="entry name" value="HMP/HMP-P_kinase_dom"/>
</dbReference>
<dbReference type="CDD" id="cd01169">
    <property type="entry name" value="HMPP_kinase"/>
    <property type="match status" value="1"/>
</dbReference>
<evidence type="ECO:0000256" key="16">
    <source>
        <dbReference type="HAMAP-Rule" id="MF_00228"/>
    </source>
</evidence>
<keyword evidence="12 16" id="KW-0067">ATP-binding</keyword>
<dbReference type="FunFam" id="3.40.1190.20:FF:000003">
    <property type="entry name" value="Phosphomethylpyrimidine kinase ThiD"/>
    <property type="match status" value="1"/>
</dbReference>
<evidence type="ECO:0000256" key="11">
    <source>
        <dbReference type="ARBA" id="ARBA00022777"/>
    </source>
</evidence>
<dbReference type="PRINTS" id="PR01099">
    <property type="entry name" value="HYETHTZKNASE"/>
</dbReference>
<dbReference type="SUPFAM" id="SSF53613">
    <property type="entry name" value="Ribokinase-like"/>
    <property type="match status" value="2"/>
</dbReference>
<dbReference type="GO" id="GO:0009229">
    <property type="term" value="P:thiamine diphosphate biosynthetic process"/>
    <property type="evidence" value="ECO:0007669"/>
    <property type="project" value="UniProtKB-UniRule"/>
</dbReference>
<organism evidence="18 19">
    <name type="scientific">Clostridium algidicarnis DSM 15099</name>
    <dbReference type="NCBI Taxonomy" id="1121295"/>
    <lineage>
        <taxon>Bacteria</taxon>
        <taxon>Bacillati</taxon>
        <taxon>Bacillota</taxon>
        <taxon>Clostridia</taxon>
        <taxon>Eubacteriales</taxon>
        <taxon>Clostridiaceae</taxon>
        <taxon>Clostridium</taxon>
    </lineage>
</organism>
<comment type="function">
    <text evidence="16">Catalyzes the phosphorylation of the hydroxyl group of 4-methyl-5-beta-hydroxyethylthiazole (THZ).</text>
</comment>
<keyword evidence="11 16" id="KW-0418">Kinase</keyword>
<dbReference type="NCBIfam" id="TIGR00694">
    <property type="entry name" value="thiM"/>
    <property type="match status" value="1"/>
</dbReference>
<keyword evidence="13 16" id="KW-0460">Magnesium</keyword>
<dbReference type="GO" id="GO:0008972">
    <property type="term" value="F:phosphomethylpyrimidine kinase activity"/>
    <property type="evidence" value="ECO:0007669"/>
    <property type="project" value="UniProtKB-EC"/>
</dbReference>
<dbReference type="EC" id="2.7.1.50" evidence="16"/>
<comment type="caution">
    <text evidence="18">The sequence shown here is derived from an EMBL/GenBank/DDBJ whole genome shotgun (WGS) entry which is preliminary data.</text>
</comment>
<dbReference type="AlphaFoldDB" id="A0A2S6FUP3"/>
<evidence type="ECO:0000256" key="9">
    <source>
        <dbReference type="ARBA" id="ARBA00022723"/>
    </source>
</evidence>
<gene>
    <name evidence="16" type="primary">thiM</name>
    <name evidence="18" type="ORF">BD821_12231</name>
</gene>
<dbReference type="STRING" id="37659.GCA_000703125_01114"/>
<evidence type="ECO:0000256" key="6">
    <source>
        <dbReference type="ARBA" id="ARBA00004868"/>
    </source>
</evidence>
<comment type="cofactor">
    <cofactor evidence="4 16">
        <name>Mg(2+)</name>
        <dbReference type="ChEBI" id="CHEBI:18420"/>
    </cofactor>
</comment>
<accession>A0A2S6FUP3</accession>
<evidence type="ECO:0000256" key="14">
    <source>
        <dbReference type="ARBA" id="ARBA00022977"/>
    </source>
</evidence>
<evidence type="ECO:0000256" key="2">
    <source>
        <dbReference type="ARBA" id="ARBA00000565"/>
    </source>
</evidence>
<feature type="binding site" evidence="16">
    <location>
        <position position="414"/>
    </location>
    <ligand>
        <name>ATP</name>
        <dbReference type="ChEBI" id="CHEBI:30616"/>
    </ligand>
</feature>
<dbReference type="GO" id="GO:0008902">
    <property type="term" value="F:hydroxymethylpyrimidine kinase activity"/>
    <property type="evidence" value="ECO:0007669"/>
    <property type="project" value="UniProtKB-EC"/>
</dbReference>
<dbReference type="InterPro" id="IPR000417">
    <property type="entry name" value="Hyethyz_kinase"/>
</dbReference>
<dbReference type="UniPathway" id="UPA00060">
    <property type="reaction ID" value="UER00139"/>
</dbReference>
<comment type="pathway">
    <text evidence="15">Cofactor biosynthesis; thiamine diphosphate biosynthesis; 4-amino-2-methyl-5-diphosphomethylpyrimidine from 5-amino-1-(5-phospho-D-ribosyl)imidazole: step 2/3.</text>
</comment>
<dbReference type="InterPro" id="IPR029056">
    <property type="entry name" value="Ribokinase-like"/>
</dbReference>
<dbReference type="NCBIfam" id="NF006830">
    <property type="entry name" value="PRK09355.1"/>
    <property type="match status" value="1"/>
</dbReference>
<keyword evidence="8 16" id="KW-0808">Transferase</keyword>
<dbReference type="HAMAP" id="MF_00228">
    <property type="entry name" value="Thz_kinase"/>
    <property type="match status" value="1"/>
</dbReference>
<proteinExistence type="inferred from homology"/>
<comment type="pathway">
    <text evidence="6 16">Cofactor biosynthesis; thiamine diphosphate biosynthesis; 4-methyl-5-(2-phosphoethyl)-thiazole from 5-(2-hydroxyethyl)-4-methylthiazole: step 1/1.</text>
</comment>
<evidence type="ECO:0000256" key="13">
    <source>
        <dbReference type="ARBA" id="ARBA00022842"/>
    </source>
</evidence>
<dbReference type="GO" id="GO:0005524">
    <property type="term" value="F:ATP binding"/>
    <property type="evidence" value="ECO:0007669"/>
    <property type="project" value="UniProtKB-UniRule"/>
</dbReference>
<dbReference type="GO" id="GO:0009228">
    <property type="term" value="P:thiamine biosynthetic process"/>
    <property type="evidence" value="ECO:0007669"/>
    <property type="project" value="UniProtKB-KW"/>
</dbReference>
<evidence type="ECO:0000256" key="8">
    <source>
        <dbReference type="ARBA" id="ARBA00022679"/>
    </source>
</evidence>